<dbReference type="Proteomes" id="UP000006048">
    <property type="component" value="Chromosome"/>
</dbReference>
<dbReference type="OrthoDB" id="336037at2"/>
<gene>
    <name evidence="1" type="ordered locus">Turpa_3576</name>
</gene>
<evidence type="ECO:0008006" key="3">
    <source>
        <dbReference type="Google" id="ProtNLM"/>
    </source>
</evidence>
<dbReference type="STRING" id="869212.Turpa_3576"/>
<dbReference type="HOGENOM" id="CLU_2345840_0_0_12"/>
<sequence>MFHFTMESKPTYKFTAKDFYSLLERQNYRCALSGRELTPENTDAEHILPLDSGGSHTPQNIYLIVRDAARLKRHLTEAQVIDLCFDILKTRGPAFGITVTKVS</sequence>
<dbReference type="Gene3D" id="1.10.30.50">
    <property type="match status" value="1"/>
</dbReference>
<dbReference type="AlphaFoldDB" id="I4BAA3"/>
<name>I4BAA3_TURPD</name>
<evidence type="ECO:0000313" key="1">
    <source>
        <dbReference type="EMBL" id="AFM14210.1"/>
    </source>
</evidence>
<organism evidence="1 2">
    <name type="scientific">Turneriella parva (strain ATCC BAA-1111 / DSM 21527 / NCTC 11395 / H)</name>
    <name type="common">Leptospira parva</name>
    <dbReference type="NCBI Taxonomy" id="869212"/>
    <lineage>
        <taxon>Bacteria</taxon>
        <taxon>Pseudomonadati</taxon>
        <taxon>Spirochaetota</taxon>
        <taxon>Spirochaetia</taxon>
        <taxon>Leptospirales</taxon>
        <taxon>Leptospiraceae</taxon>
        <taxon>Turneriella</taxon>
    </lineage>
</organism>
<proteinExistence type="predicted"/>
<keyword evidence="2" id="KW-1185">Reference proteome</keyword>
<dbReference type="KEGG" id="tpx:Turpa_3576"/>
<evidence type="ECO:0000313" key="2">
    <source>
        <dbReference type="Proteomes" id="UP000006048"/>
    </source>
</evidence>
<accession>I4BAA3</accession>
<reference evidence="1 2" key="1">
    <citation type="submission" date="2012-06" db="EMBL/GenBank/DDBJ databases">
        <title>The complete chromosome of genome of Turneriella parva DSM 21527.</title>
        <authorList>
            <consortium name="US DOE Joint Genome Institute (JGI-PGF)"/>
            <person name="Lucas S."/>
            <person name="Han J."/>
            <person name="Lapidus A."/>
            <person name="Bruce D."/>
            <person name="Goodwin L."/>
            <person name="Pitluck S."/>
            <person name="Peters L."/>
            <person name="Kyrpides N."/>
            <person name="Mavromatis K."/>
            <person name="Ivanova N."/>
            <person name="Mikhailova N."/>
            <person name="Chertkov O."/>
            <person name="Detter J.C."/>
            <person name="Tapia R."/>
            <person name="Han C."/>
            <person name="Land M."/>
            <person name="Hauser L."/>
            <person name="Markowitz V."/>
            <person name="Cheng J.-F."/>
            <person name="Hugenholtz P."/>
            <person name="Woyke T."/>
            <person name="Wu D."/>
            <person name="Gronow S."/>
            <person name="Wellnitz S."/>
            <person name="Brambilla E."/>
            <person name="Klenk H.-P."/>
            <person name="Eisen J.A."/>
        </authorList>
    </citation>
    <scope>NUCLEOTIDE SEQUENCE [LARGE SCALE GENOMIC DNA]</scope>
    <source>
        <strain evidence="2">ATCC BAA-1111 / DSM 21527 / NCTC 11395 / H</strain>
    </source>
</reference>
<protein>
    <recommendedName>
        <fullName evidence="3">HNH endonuclease</fullName>
    </recommendedName>
</protein>
<dbReference type="EMBL" id="CP002959">
    <property type="protein sequence ID" value="AFM14210.1"/>
    <property type="molecule type" value="Genomic_DNA"/>
</dbReference>